<dbReference type="HOGENOM" id="CLU_019602_18_2_5"/>
<evidence type="ECO:0000313" key="4">
    <source>
        <dbReference type="EMBL" id="AGI70927.1"/>
    </source>
</evidence>
<evidence type="ECO:0000313" key="5">
    <source>
        <dbReference type="Proteomes" id="UP000004688"/>
    </source>
</evidence>
<dbReference type="EMBL" id="CP003742">
    <property type="protein sequence ID" value="AGI70927.1"/>
    <property type="molecule type" value="Genomic_DNA"/>
</dbReference>
<dbReference type="CDD" id="cd13530">
    <property type="entry name" value="PBP2_peptides_like"/>
    <property type="match status" value="1"/>
</dbReference>
<evidence type="ECO:0000259" key="3">
    <source>
        <dbReference type="SMART" id="SM00062"/>
    </source>
</evidence>
<dbReference type="PANTHER" id="PTHR35936">
    <property type="entry name" value="MEMBRANE-BOUND LYTIC MUREIN TRANSGLYCOSYLASE F"/>
    <property type="match status" value="1"/>
</dbReference>
<dbReference type="STRING" id="391616.OA238_c07050"/>
<dbReference type="PANTHER" id="PTHR35936:SF19">
    <property type="entry name" value="AMINO-ACID-BINDING PROTEIN YXEM-RELATED"/>
    <property type="match status" value="1"/>
</dbReference>
<dbReference type="Proteomes" id="UP000004688">
    <property type="component" value="Chromosome"/>
</dbReference>
<feature type="domain" description="Solute-binding protein family 3/N-terminal" evidence="3">
    <location>
        <begin position="19"/>
        <end position="233"/>
    </location>
</feature>
<feature type="signal peptide" evidence="2">
    <location>
        <begin position="1"/>
        <end position="17"/>
    </location>
</feature>
<name>M9RFI1_9RHOB</name>
<keyword evidence="1 2" id="KW-0732">Signal</keyword>
<sequence>MKGLAALLVLLAGTVSAETLRIATGGHYPPYIYNPGTERASGLDKDLMDEICTRGGFECIWVDLPMGDIFQALARGDVDVVTGGFDYSAERDALVDFTCPYVLRGDSNGHFIAKSQQVDLIKSRIGTLEQSLFQEAMERANRDVRTYPTEAAALDGLVAGDVDVVFGSANMAQIAQSRDGFYDVGGYPTFSGGSVLGVSEDAPSLLVALDSLLKDISKDGTLGNLHLKWLGDDLGDVIARCPNTTALT</sequence>
<dbReference type="SMART" id="SM00062">
    <property type="entry name" value="PBPb"/>
    <property type="match status" value="1"/>
</dbReference>
<keyword evidence="5" id="KW-1185">Reference proteome</keyword>
<dbReference type="AlphaFoldDB" id="M9RFI1"/>
<organism evidence="4 5">
    <name type="scientific">Octadecabacter arcticus 238</name>
    <dbReference type="NCBI Taxonomy" id="391616"/>
    <lineage>
        <taxon>Bacteria</taxon>
        <taxon>Pseudomonadati</taxon>
        <taxon>Pseudomonadota</taxon>
        <taxon>Alphaproteobacteria</taxon>
        <taxon>Rhodobacterales</taxon>
        <taxon>Roseobacteraceae</taxon>
        <taxon>Octadecabacter</taxon>
    </lineage>
</organism>
<dbReference type="eggNOG" id="COG0834">
    <property type="taxonomic scope" value="Bacteria"/>
</dbReference>
<dbReference type="Gene3D" id="3.40.190.10">
    <property type="entry name" value="Periplasmic binding protein-like II"/>
    <property type="match status" value="2"/>
</dbReference>
<feature type="chain" id="PRO_5004102774" evidence="2">
    <location>
        <begin position="18"/>
        <end position="248"/>
    </location>
</feature>
<dbReference type="OrthoDB" id="9807134at2"/>
<gene>
    <name evidence="4" type="ORF">OA238_c07050</name>
</gene>
<dbReference type="InterPro" id="IPR001638">
    <property type="entry name" value="Solute-binding_3/MltF_N"/>
</dbReference>
<evidence type="ECO:0000256" key="1">
    <source>
        <dbReference type="ARBA" id="ARBA00022729"/>
    </source>
</evidence>
<proteinExistence type="predicted"/>
<dbReference type="RefSeq" id="WP_015494156.1">
    <property type="nucleotide sequence ID" value="NC_020908.1"/>
</dbReference>
<evidence type="ECO:0000256" key="2">
    <source>
        <dbReference type="SAM" id="SignalP"/>
    </source>
</evidence>
<reference evidence="4 5" key="1">
    <citation type="journal article" date="2013" name="PLoS ONE">
        <title>Poles Apart: Arctic and Antarctic Octadecabacter strains Share High Genome Plasticity and a New Type of Xanthorhodopsin.</title>
        <authorList>
            <person name="Vollmers J."/>
            <person name="Voget S."/>
            <person name="Dietrich S."/>
            <person name="Gollnow K."/>
            <person name="Smits M."/>
            <person name="Meyer K."/>
            <person name="Brinkhoff T."/>
            <person name="Simon M."/>
            <person name="Daniel R."/>
        </authorList>
    </citation>
    <scope>NUCLEOTIDE SEQUENCE [LARGE SCALE GENOMIC DNA]</scope>
    <source>
        <strain evidence="4 5">238</strain>
    </source>
</reference>
<accession>M9RFI1</accession>
<dbReference type="SUPFAM" id="SSF53850">
    <property type="entry name" value="Periplasmic binding protein-like II"/>
    <property type="match status" value="1"/>
</dbReference>
<dbReference type="KEGG" id="oar:OA238_c07050"/>
<protein>
    <submittedName>
        <fullName evidence="4">Putative ABC-transporter periplasmatic amino-acid binding protein</fullName>
    </submittedName>
</protein>
<dbReference type="Pfam" id="PF00497">
    <property type="entry name" value="SBP_bac_3"/>
    <property type="match status" value="1"/>
</dbReference>